<comment type="caution">
    <text evidence="4">The sequence shown here is derived from an EMBL/GenBank/DDBJ whole genome shotgun (WGS) entry which is preliminary data.</text>
</comment>
<organism evidence="4 5">
    <name type="scientific">Candidatus Fonsibacter lacus</name>
    <dbReference type="NCBI Taxonomy" id="2576439"/>
    <lineage>
        <taxon>Bacteria</taxon>
        <taxon>Pseudomonadati</taxon>
        <taxon>Pseudomonadota</taxon>
        <taxon>Alphaproteobacteria</taxon>
        <taxon>Candidatus Pelagibacterales</taxon>
        <taxon>Candidatus Pelagibacterales incertae sedis</taxon>
        <taxon>Candidatus Fonsibacter</taxon>
    </lineage>
</organism>
<reference evidence="4 5" key="1">
    <citation type="submission" date="2018-10" db="EMBL/GenBank/DDBJ databases">
        <title>Iterative Subtractive Binning of Freshwater Chronoseries Metagenomes Recovers Nearly Complete Genomes from over Four Hundred Novel Species.</title>
        <authorList>
            <person name="Rodriguez-R L.M."/>
            <person name="Tsementzi D."/>
            <person name="Luo C."/>
            <person name="Konstantinidis K.T."/>
        </authorList>
    </citation>
    <scope>NUCLEOTIDE SEQUENCE [LARGE SCALE GENOMIC DNA]</scope>
    <source>
        <strain evidence="4">WB7_2B_003</strain>
    </source>
</reference>
<evidence type="ECO:0000256" key="1">
    <source>
        <dbReference type="ARBA" id="ARBA00022679"/>
    </source>
</evidence>
<dbReference type="Pfam" id="PF00483">
    <property type="entry name" value="NTP_transferase"/>
    <property type="match status" value="1"/>
</dbReference>
<evidence type="ECO:0000313" key="5">
    <source>
        <dbReference type="Proteomes" id="UP000572953"/>
    </source>
</evidence>
<keyword evidence="2" id="KW-0548">Nucleotidyltransferase</keyword>
<dbReference type="InterPro" id="IPR005835">
    <property type="entry name" value="NTP_transferase_dom"/>
</dbReference>
<dbReference type="AlphaFoldDB" id="A0A845SAG6"/>
<dbReference type="PANTHER" id="PTHR43584:SF8">
    <property type="entry name" value="N-ACETYLMURAMATE ALPHA-1-PHOSPHATE URIDYLYLTRANSFERASE"/>
    <property type="match status" value="1"/>
</dbReference>
<evidence type="ECO:0000259" key="3">
    <source>
        <dbReference type="Pfam" id="PF00483"/>
    </source>
</evidence>
<dbReference type="InterPro" id="IPR029044">
    <property type="entry name" value="Nucleotide-diphossugar_trans"/>
</dbReference>
<keyword evidence="1" id="KW-0808">Transferase</keyword>
<dbReference type="Gene3D" id="3.90.550.10">
    <property type="entry name" value="Spore Coat Polysaccharide Biosynthesis Protein SpsA, Chain A"/>
    <property type="match status" value="1"/>
</dbReference>
<dbReference type="PANTHER" id="PTHR43584">
    <property type="entry name" value="NUCLEOTIDYL TRANSFERASE"/>
    <property type="match status" value="1"/>
</dbReference>
<dbReference type="Proteomes" id="UP000572953">
    <property type="component" value="Unassembled WGS sequence"/>
</dbReference>
<accession>A0A845SAG6</accession>
<gene>
    <name evidence="4" type="ORF">EBV78_03910</name>
</gene>
<feature type="domain" description="Nucleotidyl transferase" evidence="3">
    <location>
        <begin position="5"/>
        <end position="126"/>
    </location>
</feature>
<protein>
    <recommendedName>
        <fullName evidence="3">Nucleotidyl transferase domain-containing protein</fullName>
    </recommendedName>
</protein>
<sequence>MIERAIVLAAGFGKRVQPLTNVTPKPLLKINNVSLLENTLNFLKKFGVKSFAINTHHLGDQIISFAESNKNKYDIKIFKEKDILGTGGGIRNALDFFQDKPFISINSDTIWSDEYLNPLKNLYKNFTKHNVNSGLLMTKRENSFDKTLKGDFTIKSAPFLFRQPGDTNSLIFTGCQIISPVLLKNKKNENFSIQPVWDEAIAAKKMVGEVAQNTFYHVTDLSIYEKLKQLDLIR</sequence>
<proteinExistence type="predicted"/>
<evidence type="ECO:0000313" key="4">
    <source>
        <dbReference type="EMBL" id="NCU63206.1"/>
    </source>
</evidence>
<dbReference type="EMBL" id="RGGN01000159">
    <property type="protein sequence ID" value="NCU63206.1"/>
    <property type="molecule type" value="Genomic_DNA"/>
</dbReference>
<dbReference type="GO" id="GO:0016779">
    <property type="term" value="F:nucleotidyltransferase activity"/>
    <property type="evidence" value="ECO:0007669"/>
    <property type="project" value="UniProtKB-KW"/>
</dbReference>
<dbReference type="SUPFAM" id="SSF53448">
    <property type="entry name" value="Nucleotide-diphospho-sugar transferases"/>
    <property type="match status" value="1"/>
</dbReference>
<evidence type="ECO:0000256" key="2">
    <source>
        <dbReference type="ARBA" id="ARBA00022695"/>
    </source>
</evidence>
<name>A0A845SAG6_9PROT</name>
<dbReference type="InterPro" id="IPR050065">
    <property type="entry name" value="GlmU-like"/>
</dbReference>